<organism evidence="1">
    <name type="scientific">Candidatus Moduliflexus flocculans</name>
    <dbReference type="NCBI Taxonomy" id="1499966"/>
    <lineage>
        <taxon>Bacteria</taxon>
        <taxon>Candidatus Moduliflexota</taxon>
        <taxon>Candidatus Moduliflexia</taxon>
        <taxon>Candidatus Moduliflexales</taxon>
        <taxon>Candidatus Moduliflexaceae</taxon>
    </lineage>
</organism>
<keyword evidence="2" id="KW-1185">Reference proteome</keyword>
<dbReference type="STRING" id="1499966.U14_05782"/>
<evidence type="ECO:0000313" key="1">
    <source>
        <dbReference type="EMBL" id="GAK54496.1"/>
    </source>
</evidence>
<dbReference type="AlphaFoldDB" id="A0A081BSW5"/>
<reference evidence="1" key="1">
    <citation type="journal article" date="2015" name="PeerJ">
        <title>First genomic representation of candidate bacterial phylum KSB3 points to enhanced environmental sensing as a trigger of wastewater bulking.</title>
        <authorList>
            <person name="Sekiguchi Y."/>
            <person name="Ohashi A."/>
            <person name="Parks D.H."/>
            <person name="Yamauchi T."/>
            <person name="Tyson G.W."/>
            <person name="Hugenholtz P."/>
        </authorList>
    </citation>
    <scope>NUCLEOTIDE SEQUENCE [LARGE SCALE GENOMIC DNA]</scope>
</reference>
<name>A0A081BSW5_9BACT</name>
<gene>
    <name evidence="1" type="ORF">U14_05782</name>
</gene>
<evidence type="ECO:0008006" key="3">
    <source>
        <dbReference type="Google" id="ProtNLM"/>
    </source>
</evidence>
<evidence type="ECO:0000313" key="2">
    <source>
        <dbReference type="Proteomes" id="UP000030700"/>
    </source>
</evidence>
<accession>A0A081BSW5</accession>
<dbReference type="Gene3D" id="1.10.3680.10">
    <property type="entry name" value="TerB-like"/>
    <property type="match status" value="1"/>
</dbReference>
<sequence>MIGLLKRILGTEMAQAEPFTQPQREALIDLLLLGMYADNMVSIAENQFLDDEVEELIWDSPTSPGAYLSAAIHRVRSAEEHPEKLRALLQSITERFGDTHGKQGALLVLKELLASDGTAEEEQKFLTEIQRMFAES</sequence>
<dbReference type="EMBL" id="DF820461">
    <property type="protein sequence ID" value="GAK54496.1"/>
    <property type="molecule type" value="Genomic_DNA"/>
</dbReference>
<proteinExistence type="predicted"/>
<protein>
    <recommendedName>
        <fullName evidence="3">Co-chaperone DjlA N-terminal domain-containing protein</fullName>
    </recommendedName>
</protein>
<dbReference type="HOGENOM" id="CLU_149157_0_0_0"/>
<dbReference type="Proteomes" id="UP000030700">
    <property type="component" value="Unassembled WGS sequence"/>
</dbReference>
<dbReference type="InterPro" id="IPR029024">
    <property type="entry name" value="TerB-like"/>
</dbReference>